<dbReference type="InterPro" id="IPR011330">
    <property type="entry name" value="Glyco_hydro/deAcase_b/a-brl"/>
</dbReference>
<evidence type="ECO:0000256" key="5">
    <source>
        <dbReference type="ARBA" id="ARBA00032976"/>
    </source>
</evidence>
<evidence type="ECO:0000256" key="2">
    <source>
        <dbReference type="ARBA" id="ARBA00010973"/>
    </source>
</evidence>
<evidence type="ECO:0000313" key="8">
    <source>
        <dbReference type="Proteomes" id="UP001169006"/>
    </source>
</evidence>
<comment type="similarity">
    <text evidence="2">Belongs to the polysaccharide deacetylase family.</text>
</comment>
<dbReference type="PANTHER" id="PTHR34216">
    <property type="match status" value="1"/>
</dbReference>
<gene>
    <name evidence="7" type="ORF">Q2T52_04205</name>
</gene>
<comment type="caution">
    <text evidence="7">The sequence shown here is derived from an EMBL/GenBank/DDBJ whole genome shotgun (WGS) entry which is preliminary data.</text>
</comment>
<dbReference type="InterPro" id="IPR051398">
    <property type="entry name" value="Polysacch_Deacetylase"/>
</dbReference>
<protein>
    <recommendedName>
        <fullName evidence="3">Chitooligosaccharide deacetylase</fullName>
    </recommendedName>
    <alternativeName>
        <fullName evidence="5">Nodulation protein B</fullName>
    </alternativeName>
</protein>
<dbReference type="EMBL" id="JAUKWQ010000001">
    <property type="protein sequence ID" value="MDO1581292.1"/>
    <property type="molecule type" value="Genomic_DNA"/>
</dbReference>
<evidence type="ECO:0000256" key="3">
    <source>
        <dbReference type="ARBA" id="ARBA00020071"/>
    </source>
</evidence>
<keyword evidence="4" id="KW-0732">Signal</keyword>
<proteinExistence type="inferred from homology"/>
<evidence type="ECO:0000259" key="6">
    <source>
        <dbReference type="PROSITE" id="PS51677"/>
    </source>
</evidence>
<reference evidence="7" key="2">
    <citation type="submission" date="2023-07" db="EMBL/GenBank/DDBJ databases">
        <authorList>
            <person name="Sun H."/>
        </authorList>
    </citation>
    <scope>NUCLEOTIDE SEQUENCE</scope>
    <source>
        <strain evidence="7">05753</strain>
    </source>
</reference>
<keyword evidence="8" id="KW-1185">Reference proteome</keyword>
<dbReference type="SUPFAM" id="SSF88713">
    <property type="entry name" value="Glycoside hydrolase/deacetylase"/>
    <property type="match status" value="1"/>
</dbReference>
<accession>A0ABT8SSA8</accession>
<evidence type="ECO:0000256" key="1">
    <source>
        <dbReference type="ARBA" id="ARBA00003236"/>
    </source>
</evidence>
<dbReference type="Pfam" id="PF01522">
    <property type="entry name" value="Polysacc_deac_1"/>
    <property type="match status" value="2"/>
</dbReference>
<dbReference type="Proteomes" id="UP001169006">
    <property type="component" value="Unassembled WGS sequence"/>
</dbReference>
<dbReference type="Gene3D" id="3.20.20.370">
    <property type="entry name" value="Glycoside hydrolase/deacetylase"/>
    <property type="match status" value="1"/>
</dbReference>
<dbReference type="PANTHER" id="PTHR34216:SF7">
    <property type="entry name" value="POLY-BETA-1,6-N-ACETYL-D-GLUCOSAMINE N-DEACETYLASE"/>
    <property type="match status" value="1"/>
</dbReference>
<reference evidence="7" key="1">
    <citation type="journal article" date="2015" name="Int. J. Syst. Evol. Microbiol.">
        <title>Rhizobium oryzicola sp. nov., potential plant-growth-promoting endophytic bacteria isolated from rice roots.</title>
        <authorList>
            <person name="Zhang X.X."/>
            <person name="Gao J.S."/>
            <person name="Cao Y.H."/>
            <person name="Sheirdil R.A."/>
            <person name="Wang X.C."/>
            <person name="Zhang L."/>
        </authorList>
    </citation>
    <scope>NUCLEOTIDE SEQUENCE</scope>
    <source>
        <strain evidence="7">05753</strain>
    </source>
</reference>
<evidence type="ECO:0000256" key="4">
    <source>
        <dbReference type="ARBA" id="ARBA00022729"/>
    </source>
</evidence>
<organism evidence="7 8">
    <name type="scientific">Rhizobium oryzicola</name>
    <dbReference type="NCBI Taxonomy" id="1232668"/>
    <lineage>
        <taxon>Bacteria</taxon>
        <taxon>Pseudomonadati</taxon>
        <taxon>Pseudomonadota</taxon>
        <taxon>Alphaproteobacteria</taxon>
        <taxon>Hyphomicrobiales</taxon>
        <taxon>Rhizobiaceae</taxon>
        <taxon>Rhizobium/Agrobacterium group</taxon>
        <taxon>Rhizobium</taxon>
    </lineage>
</organism>
<evidence type="ECO:0000313" key="7">
    <source>
        <dbReference type="EMBL" id="MDO1581292.1"/>
    </source>
</evidence>
<dbReference type="PROSITE" id="PS51677">
    <property type="entry name" value="NODB"/>
    <property type="match status" value="1"/>
</dbReference>
<dbReference type="InterPro" id="IPR002509">
    <property type="entry name" value="NODB_dom"/>
</dbReference>
<sequence>MEALWRRSVKRGLIAGGLTTANILARAGLMREARGRGAIFTLHHVRPHVARPIEPNGHLEVNPEFLDAAIIRLRQEGYDFIGLSDIPDRLTRPQERPFACFTLDDGYRNNVSHALPIFERHQVPFTIFINEGFADRTHSIWWETLAELLTTQDGLAFDFGDGEEEVDLSTPSRKLDAFDRFAQFMRNGCEASAVAMLDACASAHGIEPLDITASLTMPRQELLTLSRHPLASLGAHTVSHRALARLSEQEASREMRRSANWLEALTGKRPSAIAYPYGSPSAVTTREQALALTLGFKVGVTTQPGTVNEKSAAKITALPRISLNGYYQEPHYVAALASGIPFAMRGL</sequence>
<feature type="domain" description="NodB homology" evidence="6">
    <location>
        <begin position="97"/>
        <end position="347"/>
    </location>
</feature>
<name>A0ABT8SSA8_9HYPH</name>
<comment type="function">
    <text evidence="1">Is involved in generating a small heat-stable compound (Nod), an acylated oligomer of N-acetylglucosamine, that stimulates mitosis in various plant protoplasts.</text>
</comment>